<gene>
    <name evidence="2" type="ORF">GCM10023322_21650</name>
</gene>
<dbReference type="Pfam" id="PF13472">
    <property type="entry name" value="Lipase_GDSL_2"/>
    <property type="match status" value="1"/>
</dbReference>
<sequence>MTTFVALGDSITVGVGDPQPDGAWRGWAALLAASLPAPRLHNLAVNGALTRDVERDQLPRALELRPDIASVIMGVNDTLRRTFDVCRVAGTIERTLAALRTEGAIVLTMRLPDPGRMFRLPGGLARPLARRIRAVNAVTDAAAERFGTVHVDIAGHPATYERRMWSVDRLHPSERGHRLLARSFAGRLGLSPARWPDEEPANPPPTLSSELRWMATKGVRWMVDRSTDLVPYLAGMMIAEWWYGLRGLAHRLDDSMAREVTAALCAPLVRTRLAAWPDPMDVPLTNCDR</sequence>
<dbReference type="SUPFAM" id="SSF52266">
    <property type="entry name" value="SGNH hydrolase"/>
    <property type="match status" value="1"/>
</dbReference>
<evidence type="ECO:0000313" key="3">
    <source>
        <dbReference type="Proteomes" id="UP001501570"/>
    </source>
</evidence>
<dbReference type="InterPro" id="IPR053140">
    <property type="entry name" value="GDSL_Rv0518-like"/>
</dbReference>
<protein>
    <submittedName>
        <fullName evidence="2">SGNH/GDSL hydrolase family protein</fullName>
    </submittedName>
</protein>
<dbReference type="RefSeq" id="WP_345628515.1">
    <property type="nucleotide sequence ID" value="NZ_BAABJQ010000005.1"/>
</dbReference>
<reference evidence="3" key="1">
    <citation type="journal article" date="2019" name="Int. J. Syst. Evol. Microbiol.">
        <title>The Global Catalogue of Microorganisms (GCM) 10K type strain sequencing project: providing services to taxonomists for standard genome sequencing and annotation.</title>
        <authorList>
            <consortium name="The Broad Institute Genomics Platform"/>
            <consortium name="The Broad Institute Genome Sequencing Center for Infectious Disease"/>
            <person name="Wu L."/>
            <person name="Ma J."/>
        </authorList>
    </citation>
    <scope>NUCLEOTIDE SEQUENCE [LARGE SCALE GENOMIC DNA]</scope>
    <source>
        <strain evidence="3">JCM 18304</strain>
    </source>
</reference>
<dbReference type="PANTHER" id="PTHR43784">
    <property type="entry name" value="GDSL-LIKE LIPASE/ACYLHYDROLASE, PUTATIVE (AFU_ORTHOLOGUE AFUA_2G00820)-RELATED"/>
    <property type="match status" value="1"/>
</dbReference>
<accession>A0ABP9RR40</accession>
<organism evidence="2 3">
    <name type="scientific">Rugosimonospora acidiphila</name>
    <dbReference type="NCBI Taxonomy" id="556531"/>
    <lineage>
        <taxon>Bacteria</taxon>
        <taxon>Bacillati</taxon>
        <taxon>Actinomycetota</taxon>
        <taxon>Actinomycetes</taxon>
        <taxon>Micromonosporales</taxon>
        <taxon>Micromonosporaceae</taxon>
        <taxon>Rugosimonospora</taxon>
    </lineage>
</organism>
<proteinExistence type="predicted"/>
<dbReference type="PANTHER" id="PTHR43784:SF2">
    <property type="entry name" value="GDSL-LIKE LIPASE_ACYLHYDROLASE, PUTATIVE (AFU_ORTHOLOGUE AFUA_2G00820)-RELATED"/>
    <property type="match status" value="1"/>
</dbReference>
<dbReference type="InterPro" id="IPR013830">
    <property type="entry name" value="SGNH_hydro"/>
</dbReference>
<name>A0ABP9RR40_9ACTN</name>
<evidence type="ECO:0000313" key="2">
    <source>
        <dbReference type="EMBL" id="GAA5183121.1"/>
    </source>
</evidence>
<dbReference type="Gene3D" id="3.40.50.1110">
    <property type="entry name" value="SGNH hydrolase"/>
    <property type="match status" value="1"/>
</dbReference>
<dbReference type="InterPro" id="IPR036514">
    <property type="entry name" value="SGNH_hydro_sf"/>
</dbReference>
<dbReference type="CDD" id="cd01832">
    <property type="entry name" value="SGNH_hydrolase_like_1"/>
    <property type="match status" value="1"/>
</dbReference>
<feature type="domain" description="SGNH hydrolase-type esterase" evidence="1">
    <location>
        <begin position="6"/>
        <end position="179"/>
    </location>
</feature>
<dbReference type="EMBL" id="BAABJQ010000005">
    <property type="protein sequence ID" value="GAA5183121.1"/>
    <property type="molecule type" value="Genomic_DNA"/>
</dbReference>
<keyword evidence="3" id="KW-1185">Reference proteome</keyword>
<dbReference type="GO" id="GO:0016787">
    <property type="term" value="F:hydrolase activity"/>
    <property type="evidence" value="ECO:0007669"/>
    <property type="project" value="UniProtKB-KW"/>
</dbReference>
<dbReference type="Proteomes" id="UP001501570">
    <property type="component" value="Unassembled WGS sequence"/>
</dbReference>
<comment type="caution">
    <text evidence="2">The sequence shown here is derived from an EMBL/GenBank/DDBJ whole genome shotgun (WGS) entry which is preliminary data.</text>
</comment>
<keyword evidence="2" id="KW-0378">Hydrolase</keyword>
<evidence type="ECO:0000259" key="1">
    <source>
        <dbReference type="Pfam" id="PF13472"/>
    </source>
</evidence>